<dbReference type="AlphaFoldDB" id="A0A345YGC2"/>
<dbReference type="KEGG" id="err:DVR09_12140"/>
<keyword evidence="1" id="KW-1133">Transmembrane helix</keyword>
<keyword evidence="3" id="KW-1185">Reference proteome</keyword>
<organism evidence="2 3">
    <name type="scientific">Erythrobacter aureus</name>
    <dbReference type="NCBI Taxonomy" id="2182384"/>
    <lineage>
        <taxon>Bacteria</taxon>
        <taxon>Pseudomonadati</taxon>
        <taxon>Pseudomonadota</taxon>
        <taxon>Alphaproteobacteria</taxon>
        <taxon>Sphingomonadales</taxon>
        <taxon>Erythrobacteraceae</taxon>
        <taxon>Erythrobacter/Porphyrobacter group</taxon>
        <taxon>Erythrobacter</taxon>
    </lineage>
</organism>
<dbReference type="EMBL" id="CP031357">
    <property type="protein sequence ID" value="AXK42974.1"/>
    <property type="molecule type" value="Genomic_DNA"/>
</dbReference>
<proteinExistence type="predicted"/>
<evidence type="ECO:0000313" key="2">
    <source>
        <dbReference type="EMBL" id="AXK42974.1"/>
    </source>
</evidence>
<sequence>MRRWIGLSIAAVALLHLAATFAIYPVGIAVAASYTLSGSIPPASIESEAFWFAMFAPFLFLFGVMVDRAERGGTSLGWLVVLVFSLSLVALIAPMPATGAWLLVPAGVGMWVRELRLARV</sequence>
<evidence type="ECO:0000256" key="1">
    <source>
        <dbReference type="SAM" id="Phobius"/>
    </source>
</evidence>
<dbReference type="OrthoDB" id="1034758at2"/>
<evidence type="ECO:0000313" key="3">
    <source>
        <dbReference type="Proteomes" id="UP000254508"/>
    </source>
</evidence>
<keyword evidence="1" id="KW-0472">Membrane</keyword>
<dbReference type="InterPro" id="IPR045590">
    <property type="entry name" value="DUF6463"/>
</dbReference>
<reference evidence="3" key="1">
    <citation type="submission" date="2018-07" db="EMBL/GenBank/DDBJ databases">
        <title>Genome sequence of Erythrobacter strain YH-07, an antagonistic bacterium isolated from Yellow Sea.</title>
        <authorList>
            <person name="Tang T."/>
            <person name="Liu Q."/>
            <person name="Sun X."/>
        </authorList>
    </citation>
    <scope>NUCLEOTIDE SEQUENCE [LARGE SCALE GENOMIC DNA]</scope>
    <source>
        <strain evidence="3">YH-07</strain>
    </source>
</reference>
<dbReference type="Pfam" id="PF20064">
    <property type="entry name" value="DUF6463"/>
    <property type="match status" value="1"/>
</dbReference>
<protein>
    <submittedName>
        <fullName evidence="2">Uncharacterized protein</fullName>
    </submittedName>
</protein>
<gene>
    <name evidence="2" type="ORF">DVR09_12140</name>
</gene>
<name>A0A345YGC2_9SPHN</name>
<keyword evidence="1" id="KW-0812">Transmembrane</keyword>
<accession>A0A345YGC2</accession>
<dbReference type="Proteomes" id="UP000254508">
    <property type="component" value="Chromosome"/>
</dbReference>
<feature type="transmembrane region" description="Helical" evidence="1">
    <location>
        <begin position="49"/>
        <end position="66"/>
    </location>
</feature>
<feature type="transmembrane region" description="Helical" evidence="1">
    <location>
        <begin position="78"/>
        <end position="104"/>
    </location>
</feature>
<dbReference type="RefSeq" id="WP_115417143.1">
    <property type="nucleotide sequence ID" value="NZ_CP031357.1"/>
</dbReference>